<protein>
    <recommendedName>
        <fullName evidence="3">Rpn family recombination-promoting nuclease/putative transposase</fullName>
    </recommendedName>
</protein>
<name>K9TKI1_9CYAN</name>
<dbReference type="RefSeq" id="WP_015149291.1">
    <property type="nucleotide sequence ID" value="NC_019693.1"/>
</dbReference>
<dbReference type="NCBIfam" id="TIGR01784">
    <property type="entry name" value="T_den_put_tspse"/>
    <property type="match status" value="1"/>
</dbReference>
<dbReference type="PATRIC" id="fig|56110.3.peg.3661"/>
<sequence>MRTDTIFYTIFQKYPTIFFELLHRPIQEASAYQFTSIEVKQLAFRIDGVFMPTEEEPNRPFYLTEVQFQPDDELYYRIFAELFIYLRQYKPANPWQVVIIYPNRRIEPKDQVQFQELLNCDRVTRIYLDELEPEGESTLGLGVVKLIIEPETAAVETAKRLIAQAAIELPNPNHQRDLIELIETIIIYKLTTKSPEEIAAMLELKSWKDNRFYQESVAEGIEEGLKRGKIEGKMEAKIEAVQPLIRQGLSLEAIAECLQLPLDLVREAAEDSNSQED</sequence>
<dbReference type="EMBL" id="CP003607">
    <property type="protein sequence ID" value="AFY82656.1"/>
    <property type="molecule type" value="Genomic_DNA"/>
</dbReference>
<evidence type="ECO:0000313" key="1">
    <source>
        <dbReference type="EMBL" id="AFY82656.1"/>
    </source>
</evidence>
<dbReference type="STRING" id="56110.Oscil6304_3061"/>
<evidence type="ECO:0000313" key="2">
    <source>
        <dbReference type="Proteomes" id="UP000010367"/>
    </source>
</evidence>
<dbReference type="InterPro" id="IPR022573">
    <property type="entry name" value="DUF2887"/>
</dbReference>
<keyword evidence="2" id="KW-1185">Reference proteome</keyword>
<proteinExistence type="predicted"/>
<dbReference type="HOGENOM" id="CLU_069065_0_0_3"/>
<dbReference type="KEGG" id="oac:Oscil6304_3061"/>
<dbReference type="InParanoid" id="K9TKI1"/>
<dbReference type="InterPro" id="IPR010106">
    <property type="entry name" value="RpnA"/>
</dbReference>
<dbReference type="eggNOG" id="COG5464">
    <property type="taxonomic scope" value="Bacteria"/>
</dbReference>
<organism evidence="1 2">
    <name type="scientific">Oscillatoria acuminata PCC 6304</name>
    <dbReference type="NCBI Taxonomy" id="56110"/>
    <lineage>
        <taxon>Bacteria</taxon>
        <taxon>Bacillati</taxon>
        <taxon>Cyanobacteriota</taxon>
        <taxon>Cyanophyceae</taxon>
        <taxon>Oscillatoriophycideae</taxon>
        <taxon>Oscillatoriales</taxon>
        <taxon>Oscillatoriaceae</taxon>
        <taxon>Oscillatoria</taxon>
    </lineage>
</organism>
<dbReference type="OrthoDB" id="468313at2"/>
<dbReference type="Pfam" id="PF11103">
    <property type="entry name" value="DUF2887"/>
    <property type="match status" value="1"/>
</dbReference>
<dbReference type="PANTHER" id="PTHR35586">
    <property type="entry name" value="SLL1691 PROTEIN"/>
    <property type="match status" value="1"/>
</dbReference>
<evidence type="ECO:0008006" key="3">
    <source>
        <dbReference type="Google" id="ProtNLM"/>
    </source>
</evidence>
<dbReference type="PANTHER" id="PTHR35586:SF2">
    <property type="entry name" value="SLL1542 PROTEIN"/>
    <property type="match status" value="1"/>
</dbReference>
<dbReference type="Proteomes" id="UP000010367">
    <property type="component" value="Chromosome"/>
</dbReference>
<accession>K9TKI1</accession>
<gene>
    <name evidence="1" type="ORF">Oscil6304_3061</name>
</gene>
<dbReference type="AlphaFoldDB" id="K9TKI1"/>
<reference evidence="1 2" key="1">
    <citation type="submission" date="2012-06" db="EMBL/GenBank/DDBJ databases">
        <title>Finished chromosome of genome of Oscillatoria acuminata PCC 6304.</title>
        <authorList>
            <consortium name="US DOE Joint Genome Institute"/>
            <person name="Gugger M."/>
            <person name="Coursin T."/>
            <person name="Rippka R."/>
            <person name="Tandeau De Marsac N."/>
            <person name="Huntemann M."/>
            <person name="Wei C.-L."/>
            <person name="Han J."/>
            <person name="Detter J.C."/>
            <person name="Han C."/>
            <person name="Tapia R."/>
            <person name="Davenport K."/>
            <person name="Daligault H."/>
            <person name="Erkkila T."/>
            <person name="Gu W."/>
            <person name="Munk A.C.C."/>
            <person name="Teshima H."/>
            <person name="Xu Y."/>
            <person name="Chain P."/>
            <person name="Chen A."/>
            <person name="Krypides N."/>
            <person name="Mavromatis K."/>
            <person name="Markowitz V."/>
            <person name="Szeto E."/>
            <person name="Ivanova N."/>
            <person name="Mikhailova N."/>
            <person name="Ovchinnikova G."/>
            <person name="Pagani I."/>
            <person name="Pati A."/>
            <person name="Goodwin L."/>
            <person name="Peters L."/>
            <person name="Pitluck S."/>
            <person name="Woyke T."/>
            <person name="Kerfeld C."/>
        </authorList>
    </citation>
    <scope>NUCLEOTIDE SEQUENCE [LARGE SCALE GENOMIC DNA]</scope>
    <source>
        <strain evidence="1 2">PCC 6304</strain>
    </source>
</reference>